<proteinExistence type="predicted"/>
<sequence>MGMLKLAAGVAVGYVLGSRAGREQYEKIASTARRLSAHPTVVQAQEKAKAVISDRAATTRAETTPVVTTANGVSPRTPRPKHTGVTAVPAPGEPPL</sequence>
<dbReference type="AlphaFoldDB" id="A0A239HIY7"/>
<evidence type="ECO:0008006" key="4">
    <source>
        <dbReference type="Google" id="ProtNLM"/>
    </source>
</evidence>
<feature type="region of interest" description="Disordered" evidence="1">
    <location>
        <begin position="54"/>
        <end position="96"/>
    </location>
</feature>
<feature type="compositionally biased region" description="Low complexity" evidence="1">
    <location>
        <begin position="55"/>
        <end position="70"/>
    </location>
</feature>
<dbReference type="OrthoDB" id="5125216at2"/>
<dbReference type="RefSeq" id="WP_089298103.1">
    <property type="nucleotide sequence ID" value="NZ_BOMU01000101.1"/>
</dbReference>
<accession>A0A239HIY7</accession>
<dbReference type="EMBL" id="FZNR01000024">
    <property type="protein sequence ID" value="SNS80234.1"/>
    <property type="molecule type" value="Genomic_DNA"/>
</dbReference>
<reference evidence="2 3" key="1">
    <citation type="submission" date="2017-06" db="EMBL/GenBank/DDBJ databases">
        <authorList>
            <person name="Kim H.J."/>
            <person name="Triplett B.A."/>
        </authorList>
    </citation>
    <scope>NUCLEOTIDE SEQUENCE [LARGE SCALE GENOMIC DNA]</scope>
    <source>
        <strain evidence="2 3">DSM 43151</strain>
    </source>
</reference>
<dbReference type="Proteomes" id="UP000198415">
    <property type="component" value="Unassembled WGS sequence"/>
</dbReference>
<organism evidence="2 3">
    <name type="scientific">Actinoplanes regularis</name>
    <dbReference type="NCBI Taxonomy" id="52697"/>
    <lineage>
        <taxon>Bacteria</taxon>
        <taxon>Bacillati</taxon>
        <taxon>Actinomycetota</taxon>
        <taxon>Actinomycetes</taxon>
        <taxon>Micromonosporales</taxon>
        <taxon>Micromonosporaceae</taxon>
        <taxon>Actinoplanes</taxon>
    </lineage>
</organism>
<evidence type="ECO:0000313" key="2">
    <source>
        <dbReference type="EMBL" id="SNS80234.1"/>
    </source>
</evidence>
<gene>
    <name evidence="2" type="ORF">SAMN06264365_12485</name>
</gene>
<protein>
    <recommendedName>
        <fullName evidence="4">YtxH-like protein</fullName>
    </recommendedName>
</protein>
<evidence type="ECO:0000256" key="1">
    <source>
        <dbReference type="SAM" id="MobiDB-lite"/>
    </source>
</evidence>
<keyword evidence="3" id="KW-1185">Reference proteome</keyword>
<name>A0A239HIY7_9ACTN</name>
<evidence type="ECO:0000313" key="3">
    <source>
        <dbReference type="Proteomes" id="UP000198415"/>
    </source>
</evidence>